<dbReference type="STRING" id="1387353.BSF38_03870"/>
<organism evidence="3 4">
    <name type="scientific">Paludisphaera borealis</name>
    <dbReference type="NCBI Taxonomy" id="1387353"/>
    <lineage>
        <taxon>Bacteria</taxon>
        <taxon>Pseudomonadati</taxon>
        <taxon>Planctomycetota</taxon>
        <taxon>Planctomycetia</taxon>
        <taxon>Isosphaerales</taxon>
        <taxon>Isosphaeraceae</taxon>
        <taxon>Paludisphaera</taxon>
    </lineage>
</organism>
<dbReference type="Proteomes" id="UP000186309">
    <property type="component" value="Chromosome"/>
</dbReference>
<dbReference type="RefSeq" id="WP_076348354.1">
    <property type="nucleotide sequence ID" value="NZ_CP019082.1"/>
</dbReference>
<name>A0A1U7CTS6_9BACT</name>
<protein>
    <recommendedName>
        <fullName evidence="5">DUF4013 domain-containing protein</fullName>
    </recommendedName>
</protein>
<gene>
    <name evidence="3" type="ORF">BSF38_03870</name>
</gene>
<dbReference type="OrthoDB" id="254482at2"/>
<keyword evidence="2" id="KW-0472">Membrane</keyword>
<dbReference type="EMBL" id="CP019082">
    <property type="protein sequence ID" value="APW62331.1"/>
    <property type="molecule type" value="Genomic_DNA"/>
</dbReference>
<feature type="transmembrane region" description="Helical" evidence="2">
    <location>
        <begin position="332"/>
        <end position="356"/>
    </location>
</feature>
<keyword evidence="2" id="KW-1133">Transmembrane helix</keyword>
<feature type="transmembrane region" description="Helical" evidence="2">
    <location>
        <begin position="303"/>
        <end position="326"/>
    </location>
</feature>
<keyword evidence="2" id="KW-0812">Transmembrane</keyword>
<evidence type="ECO:0000313" key="4">
    <source>
        <dbReference type="Proteomes" id="UP000186309"/>
    </source>
</evidence>
<keyword evidence="4" id="KW-1185">Reference proteome</keyword>
<dbReference type="KEGG" id="pbor:BSF38_03870"/>
<proteinExistence type="predicted"/>
<feature type="compositionally biased region" description="Low complexity" evidence="1">
    <location>
        <begin position="51"/>
        <end position="64"/>
    </location>
</feature>
<sequence>MAVTVLVCRCGKRISAHGATPGRVGKCPACGAVLQIPHGSASTPEPEPTVPRSADAPTPSSASPLVYHVMDAPVTRTPDRGVPPDNQSRSADVKRRKNKKPVGLIERLEEWEGLVRRPEPSESGFWNGLLYPFWDANGLAFLVIFPIMWWLIALPTFEYLSAVVGGETGAIGPPVKFLIPSLMGLIIVSGYTLAYLNQVFLSSATGDVRHPRWPDLDLWELVRTVIRWAWVLLAGFLVGGVPAWMLLSSCEEPQTLDWIAFGAMLAAGAFYAQVSFVALLLFDDLLAANPVTVGLAVWRTGLSFLRPFAFTVVAATLVGGFLVMILHISNPFLAIGSWLIFWGVAFYAALTAMHLLGLEYHRNARALDWFRGSGRSPS</sequence>
<evidence type="ECO:0008006" key="5">
    <source>
        <dbReference type="Google" id="ProtNLM"/>
    </source>
</evidence>
<evidence type="ECO:0000256" key="2">
    <source>
        <dbReference type="SAM" id="Phobius"/>
    </source>
</evidence>
<dbReference type="AlphaFoldDB" id="A0A1U7CTS6"/>
<feature type="transmembrane region" description="Helical" evidence="2">
    <location>
        <begin position="259"/>
        <end position="282"/>
    </location>
</feature>
<evidence type="ECO:0000256" key="1">
    <source>
        <dbReference type="SAM" id="MobiDB-lite"/>
    </source>
</evidence>
<evidence type="ECO:0000313" key="3">
    <source>
        <dbReference type="EMBL" id="APW62331.1"/>
    </source>
</evidence>
<feature type="transmembrane region" description="Helical" evidence="2">
    <location>
        <begin position="228"/>
        <end position="247"/>
    </location>
</feature>
<accession>A0A1U7CTS6</accession>
<reference evidence="4" key="1">
    <citation type="submission" date="2016-12" db="EMBL/GenBank/DDBJ databases">
        <title>Comparative genomics of four Isosphaeraceae planctomycetes: a common pool of plasmids and glycoside hydrolase genes.</title>
        <authorList>
            <person name="Ivanova A."/>
        </authorList>
    </citation>
    <scope>NUCLEOTIDE SEQUENCE [LARGE SCALE GENOMIC DNA]</scope>
    <source>
        <strain evidence="4">PX4</strain>
    </source>
</reference>
<feature type="transmembrane region" description="Helical" evidence="2">
    <location>
        <begin position="177"/>
        <end position="196"/>
    </location>
</feature>
<feature type="transmembrane region" description="Helical" evidence="2">
    <location>
        <begin position="139"/>
        <end position="157"/>
    </location>
</feature>
<feature type="region of interest" description="Disordered" evidence="1">
    <location>
        <begin position="38"/>
        <end position="98"/>
    </location>
</feature>